<organism evidence="1 2">
    <name type="scientific">Sphingobium fuliginis (strain ATCC 27551)</name>
    <dbReference type="NCBI Taxonomy" id="336203"/>
    <lineage>
        <taxon>Bacteria</taxon>
        <taxon>Pseudomonadati</taxon>
        <taxon>Pseudomonadota</taxon>
        <taxon>Alphaproteobacteria</taxon>
        <taxon>Sphingomonadales</taxon>
        <taxon>Sphingomonadaceae</taxon>
        <taxon>Sphingobium</taxon>
    </lineage>
</organism>
<dbReference type="EMBL" id="BMDU01000009">
    <property type="protein sequence ID" value="GGA02448.1"/>
    <property type="molecule type" value="Genomic_DNA"/>
</dbReference>
<name>A0ABQ1F959_SPHSA</name>
<gene>
    <name evidence="1" type="ORF">GCM10019071_36430</name>
</gene>
<comment type="caution">
    <text evidence="1">The sequence shown here is derived from an EMBL/GenBank/DDBJ whole genome shotgun (WGS) entry which is preliminary data.</text>
</comment>
<sequence>MSRLVAQARGLCYTLRGLNPLRSIRETELQDGGVFSMRHDPMLAILADLLRRVDGLAGERGHVSVVRLRDEIDRIRHIARAFHLDSVESLAGTLQSALSLQGAGPVIMSYLDLMRDAIAAKMPEADVIAMPVAAKPAAGPGAHLTV</sequence>
<keyword evidence="2" id="KW-1185">Reference proteome</keyword>
<evidence type="ECO:0000313" key="1">
    <source>
        <dbReference type="EMBL" id="GGA02448.1"/>
    </source>
</evidence>
<accession>A0ABQ1F959</accession>
<reference evidence="2" key="1">
    <citation type="journal article" date="2019" name="Int. J. Syst. Evol. Microbiol.">
        <title>The Global Catalogue of Microorganisms (GCM) 10K type strain sequencing project: providing services to taxonomists for standard genome sequencing and annotation.</title>
        <authorList>
            <consortium name="The Broad Institute Genomics Platform"/>
            <consortium name="The Broad Institute Genome Sequencing Center for Infectious Disease"/>
            <person name="Wu L."/>
            <person name="Ma J."/>
        </authorList>
    </citation>
    <scope>NUCLEOTIDE SEQUENCE [LARGE SCALE GENOMIC DNA]</scope>
    <source>
        <strain evidence="2">CCM 7327</strain>
    </source>
</reference>
<protein>
    <submittedName>
        <fullName evidence="1">Uncharacterized protein</fullName>
    </submittedName>
</protein>
<evidence type="ECO:0000313" key="2">
    <source>
        <dbReference type="Proteomes" id="UP000628109"/>
    </source>
</evidence>
<proteinExistence type="predicted"/>
<dbReference type="Proteomes" id="UP000628109">
    <property type="component" value="Unassembled WGS sequence"/>
</dbReference>